<accession>A0AAW0Q6L4</accession>
<comment type="caution">
    <text evidence="2">The sequence shown here is derived from an EMBL/GenBank/DDBJ whole genome shotgun (WGS) entry which is preliminary data.</text>
</comment>
<reference evidence="2 3" key="1">
    <citation type="submission" date="2023-01" db="EMBL/GenBank/DDBJ databases">
        <title>Analysis of 21 Apiospora genomes using comparative genomics revels a genus with tremendous synthesis potential of carbohydrate active enzymes and secondary metabolites.</title>
        <authorList>
            <person name="Sorensen T."/>
        </authorList>
    </citation>
    <scope>NUCLEOTIDE SEQUENCE [LARGE SCALE GENOMIC DNA]</scope>
    <source>
        <strain evidence="2 3">CBS 117206</strain>
    </source>
</reference>
<keyword evidence="1" id="KW-1133">Transmembrane helix</keyword>
<feature type="transmembrane region" description="Helical" evidence="1">
    <location>
        <begin position="57"/>
        <end position="76"/>
    </location>
</feature>
<evidence type="ECO:0000313" key="2">
    <source>
        <dbReference type="EMBL" id="KAK8092953.1"/>
    </source>
</evidence>
<dbReference type="EMBL" id="JAQQWP010000012">
    <property type="protein sequence ID" value="KAK8092953.1"/>
    <property type="molecule type" value="Genomic_DNA"/>
</dbReference>
<organism evidence="2 3">
    <name type="scientific">Apiospora kogelbergensis</name>
    <dbReference type="NCBI Taxonomy" id="1337665"/>
    <lineage>
        <taxon>Eukaryota</taxon>
        <taxon>Fungi</taxon>
        <taxon>Dikarya</taxon>
        <taxon>Ascomycota</taxon>
        <taxon>Pezizomycotina</taxon>
        <taxon>Sordariomycetes</taxon>
        <taxon>Xylariomycetidae</taxon>
        <taxon>Amphisphaeriales</taxon>
        <taxon>Apiosporaceae</taxon>
        <taxon>Apiospora</taxon>
    </lineage>
</organism>
<dbReference type="Proteomes" id="UP001392437">
    <property type="component" value="Unassembled WGS sequence"/>
</dbReference>
<keyword evidence="3" id="KW-1185">Reference proteome</keyword>
<sequence>MSGAATYHARRYRTLFNPDALNFNASPARAAYTPVYRPAPTGIHCGLPKAAARNSRGLLMLSLPIILAATAAVTYMERNLDQKRSGLQADLKPQPSVAHEAARRKALLEAYGDRSSLERLEEVMMVYDMTKDQD</sequence>
<protein>
    <recommendedName>
        <fullName evidence="4">Cell division protein FtsB</fullName>
    </recommendedName>
</protein>
<evidence type="ECO:0008006" key="4">
    <source>
        <dbReference type="Google" id="ProtNLM"/>
    </source>
</evidence>
<keyword evidence="1" id="KW-0472">Membrane</keyword>
<evidence type="ECO:0000313" key="3">
    <source>
        <dbReference type="Proteomes" id="UP001392437"/>
    </source>
</evidence>
<gene>
    <name evidence="2" type="ORF">PG999_014540</name>
</gene>
<evidence type="ECO:0000256" key="1">
    <source>
        <dbReference type="SAM" id="Phobius"/>
    </source>
</evidence>
<proteinExistence type="predicted"/>
<name>A0AAW0Q6L4_9PEZI</name>
<dbReference type="AlphaFoldDB" id="A0AAW0Q6L4"/>
<keyword evidence="1" id="KW-0812">Transmembrane</keyword>